<dbReference type="PANTHER" id="PTHR30408:SF12">
    <property type="entry name" value="TYPE I RESTRICTION ENZYME MJAVIII SPECIFICITY SUBUNIT"/>
    <property type="match status" value="1"/>
</dbReference>
<dbReference type="InterPro" id="IPR000055">
    <property type="entry name" value="Restrct_endonuc_typeI_TRD"/>
</dbReference>
<evidence type="ECO:0000256" key="4">
    <source>
        <dbReference type="SAM" id="Coils"/>
    </source>
</evidence>
<evidence type="ECO:0000313" key="7">
    <source>
        <dbReference type="Proteomes" id="UP000292818"/>
    </source>
</evidence>
<comment type="similarity">
    <text evidence="1">Belongs to the type-I restriction system S methylase family.</text>
</comment>
<keyword evidence="2" id="KW-0680">Restriction system</keyword>
<evidence type="ECO:0000259" key="5">
    <source>
        <dbReference type="Pfam" id="PF01420"/>
    </source>
</evidence>
<dbReference type="SUPFAM" id="SSF116734">
    <property type="entry name" value="DNA methylase specificity domain"/>
    <property type="match status" value="2"/>
</dbReference>
<gene>
    <name evidence="6" type="ORF">LDELB18P1_0902</name>
</gene>
<dbReference type="InterPro" id="IPR052021">
    <property type="entry name" value="Type-I_RS_S_subunit"/>
</dbReference>
<name>A0A4Q7DVH5_9LACO</name>
<accession>A0A4Q7DVH5</accession>
<evidence type="ECO:0000256" key="1">
    <source>
        <dbReference type="ARBA" id="ARBA00010923"/>
    </source>
</evidence>
<dbReference type="Gene3D" id="3.90.220.20">
    <property type="entry name" value="DNA methylase specificity domains"/>
    <property type="match status" value="1"/>
</dbReference>
<organism evidence="6 7">
    <name type="scientific">Lactobacillus delbrueckii</name>
    <dbReference type="NCBI Taxonomy" id="1584"/>
    <lineage>
        <taxon>Bacteria</taxon>
        <taxon>Bacillati</taxon>
        <taxon>Bacillota</taxon>
        <taxon>Bacilli</taxon>
        <taxon>Lactobacillales</taxon>
        <taxon>Lactobacillaceae</taxon>
        <taxon>Lactobacillus</taxon>
    </lineage>
</organism>
<dbReference type="InterPro" id="IPR044946">
    <property type="entry name" value="Restrct_endonuc_typeI_TRD_sf"/>
</dbReference>
<protein>
    <submittedName>
        <fullName evidence="6">HsdS-type I specificity subunit</fullName>
    </submittedName>
</protein>
<evidence type="ECO:0000313" key="6">
    <source>
        <dbReference type="EMBL" id="RZM16591.1"/>
    </source>
</evidence>
<dbReference type="PANTHER" id="PTHR30408">
    <property type="entry name" value="TYPE-1 RESTRICTION ENZYME ECOKI SPECIFICITY PROTEIN"/>
    <property type="match status" value="1"/>
</dbReference>
<feature type="coiled-coil region" evidence="4">
    <location>
        <begin position="21"/>
        <end position="48"/>
    </location>
</feature>
<evidence type="ECO:0000256" key="3">
    <source>
        <dbReference type="ARBA" id="ARBA00023125"/>
    </source>
</evidence>
<dbReference type="Pfam" id="PF01420">
    <property type="entry name" value="Methylase_S"/>
    <property type="match status" value="1"/>
</dbReference>
<comment type="caution">
    <text evidence="6">The sequence shown here is derived from an EMBL/GenBank/DDBJ whole genome shotgun (WGS) entry which is preliminary data.</text>
</comment>
<dbReference type="Gene3D" id="1.10.287.1120">
    <property type="entry name" value="Bipartite methylase S protein"/>
    <property type="match status" value="1"/>
</dbReference>
<dbReference type="GO" id="GO:0003677">
    <property type="term" value="F:DNA binding"/>
    <property type="evidence" value="ECO:0007669"/>
    <property type="project" value="UniProtKB-KW"/>
</dbReference>
<dbReference type="GO" id="GO:0009307">
    <property type="term" value="P:DNA restriction-modification system"/>
    <property type="evidence" value="ECO:0007669"/>
    <property type="project" value="UniProtKB-KW"/>
</dbReference>
<proteinExistence type="inferred from homology"/>
<keyword evidence="3" id="KW-0238">DNA-binding</keyword>
<evidence type="ECO:0000256" key="2">
    <source>
        <dbReference type="ARBA" id="ARBA00022747"/>
    </source>
</evidence>
<feature type="domain" description="Type I restriction modification DNA specificity" evidence="5">
    <location>
        <begin position="68"/>
        <end position="241"/>
    </location>
</feature>
<sequence length="257" mass="29103">MKKMSLHIPNINEQAKIGNMLKILDQTITLHEEKKRQLERLKSALLQKMFADKSGYPAVRFKGFDDIWDQEKLNSLVRLHRGLTYSPNNVQDSGIRVLRSSNILDGQFVMTDDDIFVKSSVVNIPTVKDGDILITAANGSIKLVGKHAIISGISENTAVSGGFMLVGSSRIPDFVNSLFDTSWYQRFIRKYVTGGNGSIGNLKKNDLDKQYVKVPTTSEQGRIGEFFREIDQLIINNQIKHEKLLELKKFLLQNMFI</sequence>
<reference evidence="6 7" key="1">
    <citation type="submission" date="2019-01" db="EMBL/GenBank/DDBJ databases">
        <title>Colonization of the human gut by bovine bacteria present in Parmesan cheese.</title>
        <authorList>
            <person name="Lugli G.A."/>
            <person name="Milani C."/>
        </authorList>
    </citation>
    <scope>NUCLEOTIDE SEQUENCE [LARGE SCALE GENOMIC DNA]</scope>
    <source>
        <strain evidence="6 7">LDELB18P1</strain>
    </source>
</reference>
<dbReference type="EMBL" id="SETJ01000036">
    <property type="protein sequence ID" value="RZM16591.1"/>
    <property type="molecule type" value="Genomic_DNA"/>
</dbReference>
<dbReference type="Proteomes" id="UP000292818">
    <property type="component" value="Unassembled WGS sequence"/>
</dbReference>
<keyword evidence="4" id="KW-0175">Coiled coil</keyword>
<dbReference type="AlphaFoldDB" id="A0A4Q7DVH5"/>